<dbReference type="EMBL" id="CP032549">
    <property type="protein sequence ID" value="QIV86057.1"/>
    <property type="molecule type" value="Genomic_DNA"/>
</dbReference>
<accession>A0A6H0SJ89</accession>
<keyword evidence="3" id="KW-1185">Reference proteome</keyword>
<proteinExistence type="predicted"/>
<dbReference type="AlphaFoldDB" id="A0A6H0SJ89"/>
<name>A0A6H0SJ89_9MICC</name>
<keyword evidence="1" id="KW-0472">Membrane</keyword>
<feature type="transmembrane region" description="Helical" evidence="1">
    <location>
        <begin position="38"/>
        <end position="57"/>
    </location>
</feature>
<keyword evidence="1" id="KW-1133">Transmembrane helix</keyword>
<protein>
    <submittedName>
        <fullName evidence="2">Uncharacterized protein</fullName>
    </submittedName>
</protein>
<gene>
    <name evidence="2" type="ORF">D3791_02320</name>
</gene>
<keyword evidence="1" id="KW-0812">Transmembrane</keyword>
<organism evidence="2 3">
    <name type="scientific">Glutamicibacter mishrai</name>
    <dbReference type="NCBI Taxonomy" id="1775880"/>
    <lineage>
        <taxon>Bacteria</taxon>
        <taxon>Bacillati</taxon>
        <taxon>Actinomycetota</taxon>
        <taxon>Actinomycetes</taxon>
        <taxon>Micrococcales</taxon>
        <taxon>Micrococcaceae</taxon>
        <taxon>Glutamicibacter</taxon>
    </lineage>
</organism>
<feature type="transmembrane region" description="Helical" evidence="1">
    <location>
        <begin position="175"/>
        <end position="196"/>
    </location>
</feature>
<feature type="transmembrane region" description="Helical" evidence="1">
    <location>
        <begin position="145"/>
        <end position="163"/>
    </location>
</feature>
<feature type="transmembrane region" description="Helical" evidence="1">
    <location>
        <begin position="114"/>
        <end position="133"/>
    </location>
</feature>
<dbReference type="Proteomes" id="UP000502331">
    <property type="component" value="Chromosome"/>
</dbReference>
<feature type="transmembrane region" description="Helical" evidence="1">
    <location>
        <begin position="69"/>
        <end position="94"/>
    </location>
</feature>
<evidence type="ECO:0000256" key="1">
    <source>
        <dbReference type="SAM" id="Phobius"/>
    </source>
</evidence>
<reference evidence="2 3" key="1">
    <citation type="submission" date="2018-09" db="EMBL/GenBank/DDBJ databases">
        <title>Glutamicibacter mishrai S5-52T (LMG 29155T = KCTC 39846T).</title>
        <authorList>
            <person name="Das S.K."/>
        </authorList>
    </citation>
    <scope>NUCLEOTIDE SEQUENCE [LARGE SCALE GENOMIC DNA]</scope>
    <source>
        <strain evidence="2 3">S5-52</strain>
    </source>
</reference>
<sequence>MLFKSIFVAVFMTIWVLLSGTGQMTTNQINKIDPDGSFAGTVAAACAMVFIVLVVDFRRSGSGLPAVGLTRLLMSSTLCAVAVLLLFMASWPISVKQEFFGTPVTAEYLSNPKAFALAAAFVCASYFWSNLSLIGFTMGRPSGHLVGFAILFLIVGLGIWLGSDLFGSPASEGNLSLWLGLAIAGFALQPLASIFIKRNIQKQQES</sequence>
<evidence type="ECO:0000313" key="3">
    <source>
        <dbReference type="Proteomes" id="UP000502331"/>
    </source>
</evidence>
<evidence type="ECO:0000313" key="2">
    <source>
        <dbReference type="EMBL" id="QIV86057.1"/>
    </source>
</evidence>